<dbReference type="Proteomes" id="UP000245539">
    <property type="component" value="Unassembled WGS sequence"/>
</dbReference>
<comment type="similarity">
    <text evidence="1">Belongs to the RelE toxin family.</text>
</comment>
<sequence>MVLTLIKAPQAEADLIDIWLYVAEDQPVNADRLLDQLHEAAHLIAETPKMGVIRPSLGSDIRSFPVGNYILYYRIKSETLELVRVLSASRDVDSLNWWV</sequence>
<dbReference type="InterPro" id="IPR051803">
    <property type="entry name" value="TA_system_RelE-like_toxin"/>
</dbReference>
<evidence type="ECO:0000313" key="3">
    <source>
        <dbReference type="EMBL" id="PWQ92612.1"/>
    </source>
</evidence>
<comment type="caution">
    <text evidence="3">The sequence shown here is derived from an EMBL/GenBank/DDBJ whole genome shotgun (WGS) entry which is preliminary data.</text>
</comment>
<accession>A0A317C908</accession>
<dbReference type="InterPro" id="IPR007712">
    <property type="entry name" value="RelE/ParE_toxin"/>
</dbReference>
<dbReference type="PANTHER" id="PTHR33755:SF6">
    <property type="entry name" value="PLASMID STABILIZATION SYSTEM PROTEIN"/>
    <property type="match status" value="1"/>
</dbReference>
<dbReference type="InterPro" id="IPR035093">
    <property type="entry name" value="RelE/ParE_toxin_dom_sf"/>
</dbReference>
<evidence type="ECO:0000256" key="1">
    <source>
        <dbReference type="ARBA" id="ARBA00006226"/>
    </source>
</evidence>
<reference evidence="3 4" key="1">
    <citation type="submission" date="2018-05" db="EMBL/GenBank/DDBJ databases">
        <title>Leucothrix arctica sp. nov., isolated from Arctic seawater.</title>
        <authorList>
            <person name="Choi A."/>
            <person name="Baek K."/>
        </authorList>
    </citation>
    <scope>NUCLEOTIDE SEQUENCE [LARGE SCALE GENOMIC DNA]</scope>
    <source>
        <strain evidence="3 4">JCM 18388</strain>
    </source>
</reference>
<organism evidence="3 4">
    <name type="scientific">Leucothrix pacifica</name>
    <dbReference type="NCBI Taxonomy" id="1247513"/>
    <lineage>
        <taxon>Bacteria</taxon>
        <taxon>Pseudomonadati</taxon>
        <taxon>Pseudomonadota</taxon>
        <taxon>Gammaproteobacteria</taxon>
        <taxon>Thiotrichales</taxon>
        <taxon>Thiotrichaceae</taxon>
        <taxon>Leucothrix</taxon>
    </lineage>
</organism>
<dbReference type="OrthoDB" id="516834at2"/>
<proteinExistence type="inferred from homology"/>
<keyword evidence="2" id="KW-1277">Toxin-antitoxin system</keyword>
<evidence type="ECO:0000256" key="2">
    <source>
        <dbReference type="ARBA" id="ARBA00022649"/>
    </source>
</evidence>
<dbReference type="PANTHER" id="PTHR33755">
    <property type="entry name" value="TOXIN PARE1-RELATED"/>
    <property type="match status" value="1"/>
</dbReference>
<dbReference type="EMBL" id="QGKM01000080">
    <property type="protein sequence ID" value="PWQ92612.1"/>
    <property type="molecule type" value="Genomic_DNA"/>
</dbReference>
<dbReference type="Pfam" id="PF05016">
    <property type="entry name" value="ParE_toxin"/>
    <property type="match status" value="1"/>
</dbReference>
<evidence type="ECO:0008006" key="5">
    <source>
        <dbReference type="Google" id="ProtNLM"/>
    </source>
</evidence>
<protein>
    <recommendedName>
        <fullName evidence="5">Type II toxin-antitoxin system RelE/ParE family toxin</fullName>
    </recommendedName>
</protein>
<name>A0A317C908_9GAMM</name>
<evidence type="ECO:0000313" key="4">
    <source>
        <dbReference type="Proteomes" id="UP000245539"/>
    </source>
</evidence>
<keyword evidence="4" id="KW-1185">Reference proteome</keyword>
<dbReference type="Gene3D" id="3.30.2310.20">
    <property type="entry name" value="RelE-like"/>
    <property type="match status" value="1"/>
</dbReference>
<gene>
    <name evidence="3" type="ORF">DKW60_20270</name>
</gene>
<dbReference type="AlphaFoldDB" id="A0A317C908"/>